<name>X1K8G2_9ZZZZ</name>
<dbReference type="EMBL" id="BARV01012286">
    <property type="protein sequence ID" value="GAI02878.1"/>
    <property type="molecule type" value="Genomic_DNA"/>
</dbReference>
<protein>
    <submittedName>
        <fullName evidence="1">Uncharacterized protein</fullName>
    </submittedName>
</protein>
<organism evidence="1">
    <name type="scientific">marine sediment metagenome</name>
    <dbReference type="NCBI Taxonomy" id="412755"/>
    <lineage>
        <taxon>unclassified sequences</taxon>
        <taxon>metagenomes</taxon>
        <taxon>ecological metagenomes</taxon>
    </lineage>
</organism>
<evidence type="ECO:0000313" key="1">
    <source>
        <dbReference type="EMBL" id="GAI02878.1"/>
    </source>
</evidence>
<accession>X1K8G2</accession>
<feature type="non-terminal residue" evidence="1">
    <location>
        <position position="1"/>
    </location>
</feature>
<reference evidence="1" key="1">
    <citation type="journal article" date="2014" name="Front. Microbiol.">
        <title>High frequency of phylogenetically diverse reductive dehalogenase-homologous genes in deep subseafloor sedimentary metagenomes.</title>
        <authorList>
            <person name="Kawai M."/>
            <person name="Futagami T."/>
            <person name="Toyoda A."/>
            <person name="Takaki Y."/>
            <person name="Nishi S."/>
            <person name="Hori S."/>
            <person name="Arai W."/>
            <person name="Tsubouchi T."/>
            <person name="Morono Y."/>
            <person name="Uchiyama I."/>
            <person name="Ito T."/>
            <person name="Fujiyama A."/>
            <person name="Inagaki F."/>
            <person name="Takami H."/>
        </authorList>
    </citation>
    <scope>NUCLEOTIDE SEQUENCE</scope>
    <source>
        <strain evidence="1">Expedition CK06-06</strain>
    </source>
</reference>
<comment type="caution">
    <text evidence="1">The sequence shown here is derived from an EMBL/GenBank/DDBJ whole genome shotgun (WGS) entry which is preliminary data.</text>
</comment>
<sequence>QWESIAALHRSIWPNPVEVNEYVKLANGDDYDSKMMFVCGQGSSTIGGNLATAKMPSLYLPLSVVTASDYSGAAITSATQWHVNINGWGPHQTMYLPMSALQDGRLNTVRTTDYGRIDLKVTTGAAAGVLAYSKVVAEYSKPNLREV</sequence>
<dbReference type="AlphaFoldDB" id="X1K8G2"/>
<proteinExistence type="predicted"/>
<gene>
    <name evidence="1" type="ORF">S06H3_22834</name>
</gene>